<evidence type="ECO:0000313" key="2">
    <source>
        <dbReference type="EMBL" id="EXU98478.1"/>
    </source>
</evidence>
<dbReference type="EMBL" id="JELW01000026">
    <property type="protein sequence ID" value="EXU98478.1"/>
    <property type="molecule type" value="Genomic_DNA"/>
</dbReference>
<feature type="compositionally biased region" description="Basic and acidic residues" evidence="1">
    <location>
        <begin position="57"/>
        <end position="71"/>
    </location>
</feature>
<sequence length="111" mass="12610">MVKYYFHAAQVPRSEARTIDHVTFSNKTQVHLDRDTHVACHSHFKDHGTLEFQEATHAAEKADSTMKRDNKPVWPDDEDRVPCSQVLPLFLECVLPLVIMPGPCALLPCTQ</sequence>
<evidence type="ECO:0000313" key="3">
    <source>
        <dbReference type="Proteomes" id="UP000030151"/>
    </source>
</evidence>
<feature type="region of interest" description="Disordered" evidence="1">
    <location>
        <begin position="56"/>
        <end position="77"/>
    </location>
</feature>
<comment type="caution">
    <text evidence="2">The sequence shown here is derived from an EMBL/GenBank/DDBJ whole genome shotgun (WGS) entry which is preliminary data.</text>
</comment>
<name>A0A0A1UR77_9HYPO</name>
<reference evidence="2 3" key="1">
    <citation type="submission" date="2014-02" db="EMBL/GenBank/DDBJ databases">
        <title>The genome sequence of the entomopathogenic fungus Metarhizium robertsii ARSEF 2575.</title>
        <authorList>
            <person name="Giuliano Garisto Donzelli B."/>
            <person name="Roe B.A."/>
            <person name="Macmil S.L."/>
            <person name="Krasnoff S.B."/>
            <person name="Gibson D.M."/>
        </authorList>
    </citation>
    <scope>NUCLEOTIDE SEQUENCE [LARGE SCALE GENOMIC DNA]</scope>
    <source>
        <strain evidence="2 3">ARSEF 2575</strain>
    </source>
</reference>
<accession>A0A0A1UR77</accession>
<dbReference type="AlphaFoldDB" id="A0A0A1UR77"/>
<protein>
    <submittedName>
        <fullName evidence="2">Uncharacterized protein</fullName>
    </submittedName>
</protein>
<evidence type="ECO:0000256" key="1">
    <source>
        <dbReference type="SAM" id="MobiDB-lite"/>
    </source>
</evidence>
<dbReference type="HOGENOM" id="CLU_2158993_0_0_1"/>
<organism evidence="2 3">
    <name type="scientific">Metarhizium robertsii</name>
    <dbReference type="NCBI Taxonomy" id="568076"/>
    <lineage>
        <taxon>Eukaryota</taxon>
        <taxon>Fungi</taxon>
        <taxon>Dikarya</taxon>
        <taxon>Ascomycota</taxon>
        <taxon>Pezizomycotina</taxon>
        <taxon>Sordariomycetes</taxon>
        <taxon>Hypocreomycetidae</taxon>
        <taxon>Hypocreales</taxon>
        <taxon>Clavicipitaceae</taxon>
        <taxon>Metarhizium</taxon>
    </lineage>
</organism>
<gene>
    <name evidence="2" type="ORF">X797_008425</name>
</gene>
<proteinExistence type="predicted"/>
<dbReference type="Proteomes" id="UP000030151">
    <property type="component" value="Unassembled WGS sequence"/>
</dbReference>